<evidence type="ECO:0000313" key="1">
    <source>
        <dbReference type="EMBL" id="SHI67328.1"/>
    </source>
</evidence>
<evidence type="ECO:0008006" key="3">
    <source>
        <dbReference type="Google" id="ProtNLM"/>
    </source>
</evidence>
<sequence>MNVFPSIHRIGIWAGRLEDYRKSWQVIINHNPAIIYPSHGKAFMKEDLEKNIHRLEKLKLYPLK</sequence>
<dbReference type="RefSeq" id="WP_242944167.1">
    <property type="nucleotide sequence ID" value="NZ_FQZS01000006.1"/>
</dbReference>
<dbReference type="InterPro" id="IPR036866">
    <property type="entry name" value="RibonucZ/Hydroxyglut_hydro"/>
</dbReference>
<reference evidence="1 2" key="1">
    <citation type="submission" date="2016-11" db="EMBL/GenBank/DDBJ databases">
        <authorList>
            <person name="Jaros S."/>
            <person name="Januszkiewicz K."/>
            <person name="Wedrychowicz H."/>
        </authorList>
    </citation>
    <scope>NUCLEOTIDE SEQUENCE [LARGE SCALE GENOMIC DNA]</scope>
    <source>
        <strain evidence="1 2">DSM 19022</strain>
    </source>
</reference>
<dbReference type="EMBL" id="FQZS01000006">
    <property type="protein sequence ID" value="SHI67328.1"/>
    <property type="molecule type" value="Genomic_DNA"/>
</dbReference>
<organism evidence="1 2">
    <name type="scientific">Lutispora thermophila DSM 19022</name>
    <dbReference type="NCBI Taxonomy" id="1122184"/>
    <lineage>
        <taxon>Bacteria</taxon>
        <taxon>Bacillati</taxon>
        <taxon>Bacillota</taxon>
        <taxon>Clostridia</taxon>
        <taxon>Lutisporales</taxon>
        <taxon>Lutisporaceae</taxon>
        <taxon>Lutispora</taxon>
    </lineage>
</organism>
<proteinExistence type="predicted"/>
<dbReference type="Gene3D" id="3.60.15.10">
    <property type="entry name" value="Ribonuclease Z/Hydroxyacylglutathione hydrolase-like"/>
    <property type="match status" value="1"/>
</dbReference>
<dbReference type="SUPFAM" id="SSF56281">
    <property type="entry name" value="Metallo-hydrolase/oxidoreductase"/>
    <property type="match status" value="1"/>
</dbReference>
<gene>
    <name evidence="1" type="ORF">SAMN02745176_00975</name>
</gene>
<dbReference type="STRING" id="1122184.SAMN02745176_00975"/>
<evidence type="ECO:0000313" key="2">
    <source>
        <dbReference type="Proteomes" id="UP000184442"/>
    </source>
</evidence>
<keyword evidence="2" id="KW-1185">Reference proteome</keyword>
<name>A0A1M6D2U7_9FIRM</name>
<dbReference type="Proteomes" id="UP000184442">
    <property type="component" value="Unassembled WGS sequence"/>
</dbReference>
<protein>
    <recommendedName>
        <fullName evidence="3">Metallo-beta-lactamase superfamily protein</fullName>
    </recommendedName>
</protein>
<accession>A0A1M6D2U7</accession>
<dbReference type="AlphaFoldDB" id="A0A1M6D2U7"/>